<comment type="caution">
    <text evidence="1">The sequence shown here is derived from an EMBL/GenBank/DDBJ whole genome shotgun (WGS) entry which is preliminary data.</text>
</comment>
<feature type="non-terminal residue" evidence="1">
    <location>
        <position position="16"/>
    </location>
</feature>
<accession>A0A392TUS0</accession>
<sequence length="16" mass="1726">MRIGEQDAGFVSGVIF</sequence>
<proteinExistence type="predicted"/>
<dbReference type="Proteomes" id="UP000265520">
    <property type="component" value="Unassembled WGS sequence"/>
</dbReference>
<evidence type="ECO:0000313" key="1">
    <source>
        <dbReference type="EMBL" id="MCI64931.1"/>
    </source>
</evidence>
<dbReference type="EMBL" id="LXQA010666253">
    <property type="protein sequence ID" value="MCI64931.1"/>
    <property type="molecule type" value="Genomic_DNA"/>
</dbReference>
<evidence type="ECO:0000313" key="2">
    <source>
        <dbReference type="Proteomes" id="UP000265520"/>
    </source>
</evidence>
<keyword evidence="2" id="KW-1185">Reference proteome</keyword>
<reference evidence="1 2" key="1">
    <citation type="journal article" date="2018" name="Front. Plant Sci.">
        <title>Red Clover (Trifolium pratense) and Zigzag Clover (T. medium) - A Picture of Genomic Similarities and Differences.</title>
        <authorList>
            <person name="Dluhosova J."/>
            <person name="Istvanek J."/>
            <person name="Nedelnik J."/>
            <person name="Repkova J."/>
        </authorList>
    </citation>
    <scope>NUCLEOTIDE SEQUENCE [LARGE SCALE GENOMIC DNA]</scope>
    <source>
        <strain evidence="2">cv. 10/8</strain>
        <tissue evidence="1">Leaf</tissue>
    </source>
</reference>
<organism evidence="1 2">
    <name type="scientific">Trifolium medium</name>
    <dbReference type="NCBI Taxonomy" id="97028"/>
    <lineage>
        <taxon>Eukaryota</taxon>
        <taxon>Viridiplantae</taxon>
        <taxon>Streptophyta</taxon>
        <taxon>Embryophyta</taxon>
        <taxon>Tracheophyta</taxon>
        <taxon>Spermatophyta</taxon>
        <taxon>Magnoliopsida</taxon>
        <taxon>eudicotyledons</taxon>
        <taxon>Gunneridae</taxon>
        <taxon>Pentapetalae</taxon>
        <taxon>rosids</taxon>
        <taxon>fabids</taxon>
        <taxon>Fabales</taxon>
        <taxon>Fabaceae</taxon>
        <taxon>Papilionoideae</taxon>
        <taxon>50 kb inversion clade</taxon>
        <taxon>NPAAA clade</taxon>
        <taxon>Hologalegina</taxon>
        <taxon>IRL clade</taxon>
        <taxon>Trifolieae</taxon>
        <taxon>Trifolium</taxon>
    </lineage>
</organism>
<name>A0A392TUS0_9FABA</name>
<protein>
    <submittedName>
        <fullName evidence="1">Uncharacterized protein</fullName>
    </submittedName>
</protein>
<dbReference type="AlphaFoldDB" id="A0A392TUS0"/>